<evidence type="ECO:0000313" key="3">
    <source>
        <dbReference type="Proteomes" id="UP000515733"/>
    </source>
</evidence>
<dbReference type="Pfam" id="PF07332">
    <property type="entry name" value="Phage_holin_3_6"/>
    <property type="match status" value="1"/>
</dbReference>
<dbReference type="AlphaFoldDB" id="A0A6S6XPE6"/>
<name>A0A6S6XPE6_9PROT</name>
<dbReference type="Proteomes" id="UP000515733">
    <property type="component" value="Chromosome"/>
</dbReference>
<keyword evidence="1" id="KW-1133">Transmembrane helix</keyword>
<feature type="transmembrane region" description="Helical" evidence="1">
    <location>
        <begin position="78"/>
        <end position="99"/>
    </location>
</feature>
<keyword evidence="1" id="KW-0812">Transmembrane</keyword>
<keyword evidence="1" id="KW-0472">Membrane</keyword>
<feature type="transmembrane region" description="Helical" evidence="1">
    <location>
        <begin position="45"/>
        <end position="72"/>
    </location>
</feature>
<evidence type="ECO:0008006" key="4">
    <source>
        <dbReference type="Google" id="ProtNLM"/>
    </source>
</evidence>
<sequence length="127" mass="13633">MSAPSSTGLMGSVRRLLAHGLELLQTRVELLVVEVEEERNRLLHLLALGLAGICFLAIGLAFLAAFLTVLLWDSHRLLALGVFSGLFLALAGGLLWLVVNQAGSASRPFSASLSELSRDRAALEPRE</sequence>
<dbReference type="RefSeq" id="WP_197970496.1">
    <property type="nucleotide sequence ID" value="NZ_LR778301.1"/>
</dbReference>
<dbReference type="InterPro" id="IPR009937">
    <property type="entry name" value="Phage_holin_3_6"/>
</dbReference>
<reference evidence="2 3" key="1">
    <citation type="submission" date="2020-03" db="EMBL/GenBank/DDBJ databases">
        <authorList>
            <consortium name="Genoscope - CEA"/>
            <person name="William W."/>
        </authorList>
    </citation>
    <scope>NUCLEOTIDE SEQUENCE [LARGE SCALE GENOMIC DNA]</scope>
    <source>
        <strain evidence="3">DSM 16959</strain>
    </source>
</reference>
<gene>
    <name evidence="2" type="ORF">DENOEST_0581</name>
</gene>
<evidence type="ECO:0000256" key="1">
    <source>
        <dbReference type="SAM" id="Phobius"/>
    </source>
</evidence>
<keyword evidence="3" id="KW-1185">Reference proteome</keyword>
<organism evidence="2 3">
    <name type="scientific">Denitratisoma oestradiolicum</name>
    <dbReference type="NCBI Taxonomy" id="311182"/>
    <lineage>
        <taxon>Bacteria</taxon>
        <taxon>Pseudomonadati</taxon>
        <taxon>Pseudomonadota</taxon>
        <taxon>Betaproteobacteria</taxon>
        <taxon>Nitrosomonadales</taxon>
        <taxon>Sterolibacteriaceae</taxon>
        <taxon>Denitratisoma</taxon>
    </lineage>
</organism>
<dbReference type="EMBL" id="LR778301">
    <property type="protein sequence ID" value="CAB1367746.1"/>
    <property type="molecule type" value="Genomic_DNA"/>
</dbReference>
<evidence type="ECO:0000313" key="2">
    <source>
        <dbReference type="EMBL" id="CAB1367746.1"/>
    </source>
</evidence>
<proteinExistence type="predicted"/>
<dbReference type="KEGG" id="doe:DENOEST_0581"/>
<accession>A0A6S6XPE6</accession>
<protein>
    <recommendedName>
        <fullName evidence="4">Phage holin family protein</fullName>
    </recommendedName>
</protein>